<feature type="active site" description="Phosphocysteine intermediate" evidence="13">
    <location>
        <position position="113"/>
    </location>
</feature>
<dbReference type="AlphaFoldDB" id="D8RTN6"/>
<dbReference type="Pfam" id="PF03919">
    <property type="entry name" value="mRNA_cap_C"/>
    <property type="match status" value="1"/>
</dbReference>
<feature type="non-terminal residue" evidence="18">
    <location>
        <position position="1"/>
    </location>
</feature>
<dbReference type="CDD" id="cd14502">
    <property type="entry name" value="RNA_5'-triphosphatase"/>
    <property type="match status" value="1"/>
</dbReference>
<dbReference type="HOGENOM" id="CLU_021710_3_1_1"/>
<dbReference type="InterPro" id="IPR012340">
    <property type="entry name" value="NA-bd_OB-fold"/>
</dbReference>
<dbReference type="GO" id="GO:0005525">
    <property type="term" value="F:GTP binding"/>
    <property type="evidence" value="ECO:0007669"/>
    <property type="project" value="UniProtKB-KW"/>
</dbReference>
<dbReference type="InterPro" id="IPR017074">
    <property type="entry name" value="mRNA_cap_enz_bifunc"/>
</dbReference>
<dbReference type="GO" id="GO:0004721">
    <property type="term" value="F:phosphoprotein phosphatase activity"/>
    <property type="evidence" value="ECO:0007669"/>
    <property type="project" value="UniProtKB-KW"/>
</dbReference>
<reference evidence="18 19" key="1">
    <citation type="journal article" date="2011" name="Science">
        <title>The Selaginella genome identifies genetic changes associated with the evolution of vascular plants.</title>
        <authorList>
            <person name="Banks J.A."/>
            <person name="Nishiyama T."/>
            <person name="Hasebe M."/>
            <person name="Bowman J.L."/>
            <person name="Gribskov M."/>
            <person name="dePamphilis C."/>
            <person name="Albert V.A."/>
            <person name="Aono N."/>
            <person name="Aoyama T."/>
            <person name="Ambrose B.A."/>
            <person name="Ashton N.W."/>
            <person name="Axtell M.J."/>
            <person name="Barker E."/>
            <person name="Barker M.S."/>
            <person name="Bennetzen J.L."/>
            <person name="Bonawitz N.D."/>
            <person name="Chapple C."/>
            <person name="Cheng C."/>
            <person name="Correa L.G."/>
            <person name="Dacre M."/>
            <person name="DeBarry J."/>
            <person name="Dreyer I."/>
            <person name="Elias M."/>
            <person name="Engstrom E.M."/>
            <person name="Estelle M."/>
            <person name="Feng L."/>
            <person name="Finet C."/>
            <person name="Floyd S.K."/>
            <person name="Frommer W.B."/>
            <person name="Fujita T."/>
            <person name="Gramzow L."/>
            <person name="Gutensohn M."/>
            <person name="Harholt J."/>
            <person name="Hattori M."/>
            <person name="Heyl A."/>
            <person name="Hirai T."/>
            <person name="Hiwatashi Y."/>
            <person name="Ishikawa M."/>
            <person name="Iwata M."/>
            <person name="Karol K.G."/>
            <person name="Koehler B."/>
            <person name="Kolukisaoglu U."/>
            <person name="Kubo M."/>
            <person name="Kurata T."/>
            <person name="Lalonde S."/>
            <person name="Li K."/>
            <person name="Li Y."/>
            <person name="Litt A."/>
            <person name="Lyons E."/>
            <person name="Manning G."/>
            <person name="Maruyama T."/>
            <person name="Michael T.P."/>
            <person name="Mikami K."/>
            <person name="Miyazaki S."/>
            <person name="Morinaga S."/>
            <person name="Murata T."/>
            <person name="Mueller-Roeber B."/>
            <person name="Nelson D.R."/>
            <person name="Obara M."/>
            <person name="Oguri Y."/>
            <person name="Olmstead R.G."/>
            <person name="Onodera N."/>
            <person name="Petersen B.L."/>
            <person name="Pils B."/>
            <person name="Prigge M."/>
            <person name="Rensing S.A."/>
            <person name="Riano-Pachon D.M."/>
            <person name="Roberts A.W."/>
            <person name="Sato Y."/>
            <person name="Scheller H.V."/>
            <person name="Schulz B."/>
            <person name="Schulz C."/>
            <person name="Shakirov E.V."/>
            <person name="Shibagaki N."/>
            <person name="Shinohara N."/>
            <person name="Shippen D.E."/>
            <person name="Soerensen I."/>
            <person name="Sotooka R."/>
            <person name="Sugimoto N."/>
            <person name="Sugita M."/>
            <person name="Sumikawa N."/>
            <person name="Tanurdzic M."/>
            <person name="Theissen G."/>
            <person name="Ulvskov P."/>
            <person name="Wakazuki S."/>
            <person name="Weng J.K."/>
            <person name="Willats W.W."/>
            <person name="Wipf D."/>
            <person name="Wolf P.G."/>
            <person name="Yang L."/>
            <person name="Zimmer A.D."/>
            <person name="Zhu Q."/>
            <person name="Mitros T."/>
            <person name="Hellsten U."/>
            <person name="Loque D."/>
            <person name="Otillar R."/>
            <person name="Salamov A."/>
            <person name="Schmutz J."/>
            <person name="Shapiro H."/>
            <person name="Lindquist E."/>
            <person name="Lucas S."/>
            <person name="Rokhsar D."/>
            <person name="Grigoriev I.V."/>
        </authorList>
    </citation>
    <scope>NUCLEOTIDE SEQUENCE [LARGE SCALE GENOMIC DNA]</scope>
</reference>
<dbReference type="InterPro" id="IPR000340">
    <property type="entry name" value="Dual-sp_phosphatase_cat-dom"/>
</dbReference>
<evidence type="ECO:0000313" key="19">
    <source>
        <dbReference type="Proteomes" id="UP000001514"/>
    </source>
</evidence>
<keyword evidence="19" id="KW-1185">Reference proteome</keyword>
<evidence type="ECO:0000256" key="16">
    <source>
        <dbReference type="SAM" id="MobiDB-lite"/>
    </source>
</evidence>
<proteinExistence type="predicted"/>
<feature type="binding site" evidence="15">
    <location>
        <begin position="439"/>
        <end position="441"/>
    </location>
    <ligand>
        <name>GTP</name>
        <dbReference type="ChEBI" id="CHEBI:37565"/>
    </ligand>
</feature>
<keyword evidence="7" id="KW-0378">Hydrolase</keyword>
<dbReference type="FunCoup" id="D8RTN6">
    <property type="interactions" value="4939"/>
</dbReference>
<evidence type="ECO:0000256" key="5">
    <source>
        <dbReference type="ARBA" id="ARBA00022695"/>
    </source>
</evidence>
<protein>
    <recommendedName>
        <fullName evidence="2">mRNA guanylyltransferase</fullName>
        <ecNumber evidence="2">2.7.7.50</ecNumber>
    </recommendedName>
</protein>
<dbReference type="SUPFAM" id="SSF52799">
    <property type="entry name" value="(Phosphotyrosine protein) phosphatases II"/>
    <property type="match status" value="1"/>
</dbReference>
<keyword evidence="10 15" id="KW-0342">GTP-binding</keyword>
<evidence type="ECO:0000256" key="7">
    <source>
        <dbReference type="ARBA" id="ARBA00022801"/>
    </source>
</evidence>
<dbReference type="SUPFAM" id="SSF50249">
    <property type="entry name" value="Nucleic acid-binding proteins"/>
    <property type="match status" value="1"/>
</dbReference>
<keyword evidence="3" id="KW-0507">mRNA processing</keyword>
<keyword evidence="5" id="KW-0548">Nucleotidyltransferase</keyword>
<sequence length="560" mass="64873">GWIDCPPFGEPVLRFVPSKVFLGEAYNAAIEPGKRYSWKRILRQHKDVGLIIDLTNTTRYYSANEVTRAGLSHFKIPCKGRNEVPDAEAVNTFVYETHRYLQRSKTSRVLVHCTHGFNRTGYMIVNYLVRYCGLPVTQALAKFAAARPPGIYKKSYIRKLYALYHDPTPFAAPAVPDWKRLDLNGTVDDDDGDDEEDDPTLDRQENAAPMTNDDVLGDAISSEEQIELQRLCLSLLDLASQSRNLSFPGSHPVSLDRSKLQLLKQHYYFATWKADGTRYMMLILSYGCYLIDRKFEFRRIQMRFPHPRKDSPLPVHHMTLLDGEMVIDKHPETGKLERRYLIYDMMVVNAESLVKKPFSQRFHGIESDVIRPRHNDAGSSGYLYKDEEFRVRRKNFWPLSSTKLLFQKLIPGLSHRSDGLIFQGFEMPYVCRTSDSLLKWKFPSLNSVDFYLQRSGDTFTLSLLEKGNHQVLPGASVSFDDSVDPSTLENKVIECSWNNERQSWEFMRLRPDKPLANAFNTYRKVFNSIKDNITQEELVEEIDRTVKLPMYKEKDKQFLK</sequence>
<dbReference type="InterPro" id="IPR000387">
    <property type="entry name" value="Tyr_Pase_dom"/>
</dbReference>
<dbReference type="Gene3D" id="3.90.190.10">
    <property type="entry name" value="Protein tyrosine phosphatase superfamily"/>
    <property type="match status" value="1"/>
</dbReference>
<keyword evidence="9" id="KW-0506">mRNA capping</keyword>
<dbReference type="OMA" id="CEANDTH"/>
<dbReference type="Gramene" id="EFJ24711">
    <property type="protein sequence ID" value="EFJ24711"/>
    <property type="gene ID" value="SELMODRAFT_100916"/>
</dbReference>
<dbReference type="InterPro" id="IPR029021">
    <property type="entry name" value="Prot-tyrosine_phosphatase-like"/>
</dbReference>
<dbReference type="CDD" id="cd07895">
    <property type="entry name" value="Adenylation_mRNA_capping"/>
    <property type="match status" value="1"/>
</dbReference>
<dbReference type="SMART" id="SM00195">
    <property type="entry name" value="DSPc"/>
    <property type="match status" value="1"/>
</dbReference>
<evidence type="ECO:0000256" key="15">
    <source>
        <dbReference type="PIRSR" id="PIRSR036958-3"/>
    </source>
</evidence>
<name>D8RTN6_SELML</name>
<dbReference type="Pfam" id="PF01331">
    <property type="entry name" value="mRNA_cap_enzyme"/>
    <property type="match status" value="1"/>
</dbReference>
<dbReference type="Pfam" id="PF00782">
    <property type="entry name" value="DSPc"/>
    <property type="match status" value="1"/>
</dbReference>
<feature type="domain" description="Tyrosine specific protein phosphatases" evidence="17">
    <location>
        <begin position="91"/>
        <end position="158"/>
    </location>
</feature>
<feature type="binding site" evidence="15">
    <location>
        <position position="278"/>
    </location>
    <ligand>
        <name>GTP</name>
        <dbReference type="ChEBI" id="CHEBI:37565"/>
    </ligand>
</feature>
<dbReference type="STRING" id="88036.D8RTN6"/>
<dbReference type="GO" id="GO:0005524">
    <property type="term" value="F:ATP binding"/>
    <property type="evidence" value="ECO:0007669"/>
    <property type="project" value="InterPro"/>
</dbReference>
<keyword evidence="11" id="KW-0539">Nucleus</keyword>
<dbReference type="GO" id="GO:0005634">
    <property type="term" value="C:nucleus"/>
    <property type="evidence" value="ECO:0007669"/>
    <property type="project" value="UniProtKB-SubCell"/>
</dbReference>
<dbReference type="InterPro" id="IPR051029">
    <property type="entry name" value="mRNA_Capping_Enz/RNA_Phosphat"/>
</dbReference>
<dbReference type="GO" id="GO:0006370">
    <property type="term" value="P:7-methylguanosine mRNA capping"/>
    <property type="evidence" value="ECO:0000318"/>
    <property type="project" value="GO_Central"/>
</dbReference>
<evidence type="ECO:0000256" key="2">
    <source>
        <dbReference type="ARBA" id="ARBA00012475"/>
    </source>
</evidence>
<evidence type="ECO:0000256" key="11">
    <source>
        <dbReference type="ARBA" id="ARBA00023242"/>
    </source>
</evidence>
<evidence type="ECO:0000313" key="18">
    <source>
        <dbReference type="EMBL" id="EFJ24711.1"/>
    </source>
</evidence>
<evidence type="ECO:0000256" key="1">
    <source>
        <dbReference type="ARBA" id="ARBA00004123"/>
    </source>
</evidence>
<dbReference type="InterPro" id="IPR001339">
    <property type="entry name" value="mRNA_cap_enzyme_adenylation"/>
</dbReference>
<dbReference type="PANTHER" id="PTHR10367:SF17">
    <property type="entry name" value="MRNA-CAPPING ENZYME"/>
    <property type="match status" value="1"/>
</dbReference>
<evidence type="ECO:0000259" key="17">
    <source>
        <dbReference type="PROSITE" id="PS50056"/>
    </source>
</evidence>
<dbReference type="SUPFAM" id="SSF56091">
    <property type="entry name" value="DNA ligase/mRNA capping enzyme, catalytic domain"/>
    <property type="match status" value="1"/>
</dbReference>
<evidence type="ECO:0000256" key="13">
    <source>
        <dbReference type="PIRSR" id="PIRSR036958-1"/>
    </source>
</evidence>
<dbReference type="InterPro" id="IPR020422">
    <property type="entry name" value="TYR_PHOSPHATASE_DUAL_dom"/>
</dbReference>
<dbReference type="PROSITE" id="PS00383">
    <property type="entry name" value="TYR_PHOSPHATASE_1"/>
    <property type="match status" value="1"/>
</dbReference>
<evidence type="ECO:0000256" key="3">
    <source>
        <dbReference type="ARBA" id="ARBA00022664"/>
    </source>
</evidence>
<feature type="active site" description="N6-GMP-lysine intermediate" evidence="14">
    <location>
        <position position="273"/>
    </location>
</feature>
<keyword evidence="8" id="KW-0904">Protein phosphatase</keyword>
<evidence type="ECO:0000256" key="14">
    <source>
        <dbReference type="PIRSR" id="PIRSR036958-2"/>
    </source>
</evidence>
<dbReference type="OrthoDB" id="200924at2759"/>
<dbReference type="EMBL" id="GL377589">
    <property type="protein sequence ID" value="EFJ24711.1"/>
    <property type="molecule type" value="Genomic_DNA"/>
</dbReference>
<dbReference type="KEGG" id="smo:SELMODRAFT_100916"/>
<feature type="binding site" evidence="15">
    <location>
        <begin position="508"/>
        <end position="513"/>
    </location>
    <ligand>
        <name>GTP</name>
        <dbReference type="ChEBI" id="CHEBI:37565"/>
    </ligand>
</feature>
<feature type="region of interest" description="Disordered" evidence="16">
    <location>
        <begin position="183"/>
        <end position="214"/>
    </location>
</feature>
<dbReference type="PANTHER" id="PTHR10367">
    <property type="entry name" value="MRNA-CAPPING ENZYME"/>
    <property type="match status" value="1"/>
</dbReference>
<gene>
    <name evidence="18" type="ORF">SELMODRAFT_100916</name>
</gene>
<dbReference type="InterPro" id="IPR016130">
    <property type="entry name" value="Tyr_Pase_AS"/>
</dbReference>
<dbReference type="InterPro" id="IPR013846">
    <property type="entry name" value="mRNA_cap_enzyme_C"/>
</dbReference>
<keyword evidence="4" id="KW-0808">Transferase</keyword>
<comment type="catalytic activity">
    <reaction evidence="12">
        <text>a 5'-end diphospho-ribonucleoside in mRNA + GTP + H(+) = a 5'-end (5'-triphosphoguanosine)-ribonucleoside in mRNA + diphosphate</text>
        <dbReference type="Rhea" id="RHEA:67012"/>
        <dbReference type="Rhea" id="RHEA-COMP:17165"/>
        <dbReference type="Rhea" id="RHEA-COMP:17166"/>
        <dbReference type="ChEBI" id="CHEBI:15378"/>
        <dbReference type="ChEBI" id="CHEBI:33019"/>
        <dbReference type="ChEBI" id="CHEBI:37565"/>
        <dbReference type="ChEBI" id="CHEBI:167616"/>
        <dbReference type="ChEBI" id="CHEBI:167617"/>
        <dbReference type="EC" id="2.7.7.50"/>
    </reaction>
    <physiologicalReaction direction="left-to-right" evidence="12">
        <dbReference type="Rhea" id="RHEA:67013"/>
    </physiologicalReaction>
</comment>
<feature type="binding site" evidence="15">
    <location>
        <begin position="322"/>
        <end position="324"/>
    </location>
    <ligand>
        <name>GTP</name>
        <dbReference type="ChEBI" id="CHEBI:37565"/>
    </ligand>
</feature>
<keyword evidence="6 15" id="KW-0547">Nucleotide-binding</keyword>
<accession>D8RTN6</accession>
<feature type="compositionally biased region" description="Acidic residues" evidence="16">
    <location>
        <begin position="187"/>
        <end position="199"/>
    </location>
</feature>
<dbReference type="GO" id="GO:0140818">
    <property type="term" value="F:mRNA 5'-triphosphate monophosphatase activity"/>
    <property type="evidence" value="ECO:0007669"/>
    <property type="project" value="InterPro"/>
</dbReference>
<dbReference type="PIRSF" id="PIRSF036958">
    <property type="entry name" value="mRNA_capping_HCE"/>
    <property type="match status" value="1"/>
</dbReference>
<feature type="binding site" evidence="15">
    <location>
        <position position="293"/>
    </location>
    <ligand>
        <name>GTP</name>
        <dbReference type="ChEBI" id="CHEBI:37565"/>
    </ligand>
</feature>
<evidence type="ECO:0000256" key="4">
    <source>
        <dbReference type="ARBA" id="ARBA00022679"/>
    </source>
</evidence>
<dbReference type="Gene3D" id="3.30.470.30">
    <property type="entry name" value="DNA ligase/mRNA capping enzyme"/>
    <property type="match status" value="1"/>
</dbReference>
<evidence type="ECO:0000256" key="9">
    <source>
        <dbReference type="ARBA" id="ARBA00023042"/>
    </source>
</evidence>
<comment type="subcellular location">
    <subcellularLocation>
        <location evidence="1">Nucleus</location>
    </subcellularLocation>
</comment>
<dbReference type="Gene3D" id="2.40.50.140">
    <property type="entry name" value="Nucleic acid-binding proteins"/>
    <property type="match status" value="1"/>
</dbReference>
<dbReference type="eggNOG" id="KOG2386">
    <property type="taxonomic scope" value="Eukaryota"/>
</dbReference>
<dbReference type="Proteomes" id="UP000001514">
    <property type="component" value="Unassembled WGS sequence"/>
</dbReference>
<evidence type="ECO:0000256" key="12">
    <source>
        <dbReference type="ARBA" id="ARBA00044624"/>
    </source>
</evidence>
<evidence type="ECO:0000256" key="10">
    <source>
        <dbReference type="ARBA" id="ARBA00023134"/>
    </source>
</evidence>
<dbReference type="GO" id="GO:0004484">
    <property type="term" value="F:mRNA guanylyltransferase activity"/>
    <property type="evidence" value="ECO:0000318"/>
    <property type="project" value="GO_Central"/>
</dbReference>
<evidence type="ECO:0000256" key="8">
    <source>
        <dbReference type="ARBA" id="ARBA00022912"/>
    </source>
</evidence>
<dbReference type="EC" id="2.7.7.50" evidence="2"/>
<dbReference type="PROSITE" id="PS50056">
    <property type="entry name" value="TYR_PHOSPHATASE_2"/>
    <property type="match status" value="1"/>
</dbReference>
<dbReference type="InParanoid" id="D8RTN6"/>
<evidence type="ECO:0000256" key="6">
    <source>
        <dbReference type="ARBA" id="ARBA00022741"/>
    </source>
</evidence>
<organism evidence="19">
    <name type="scientific">Selaginella moellendorffii</name>
    <name type="common">Spikemoss</name>
    <dbReference type="NCBI Taxonomy" id="88036"/>
    <lineage>
        <taxon>Eukaryota</taxon>
        <taxon>Viridiplantae</taxon>
        <taxon>Streptophyta</taxon>
        <taxon>Embryophyta</taxon>
        <taxon>Tracheophyta</taxon>
        <taxon>Lycopodiopsida</taxon>
        <taxon>Selaginellales</taxon>
        <taxon>Selaginellaceae</taxon>
        <taxon>Selaginella</taxon>
    </lineage>
</organism>